<proteinExistence type="inferred from homology"/>
<dbReference type="InterPro" id="IPR036249">
    <property type="entry name" value="Thioredoxin-like_sf"/>
</dbReference>
<evidence type="ECO:0000256" key="1">
    <source>
        <dbReference type="ARBA" id="ARBA00005791"/>
    </source>
</evidence>
<keyword evidence="2 6" id="KW-0732">Signal</keyword>
<keyword evidence="9" id="KW-1185">Reference proteome</keyword>
<keyword evidence="4" id="KW-1015">Disulfide bond</keyword>
<dbReference type="InterPro" id="IPR036034">
    <property type="entry name" value="PDZ_sf"/>
</dbReference>
<evidence type="ECO:0000256" key="6">
    <source>
        <dbReference type="SAM" id="SignalP"/>
    </source>
</evidence>
<evidence type="ECO:0000259" key="7">
    <source>
        <dbReference type="Pfam" id="PF13462"/>
    </source>
</evidence>
<reference evidence="8 9" key="1">
    <citation type="submission" date="2018-07" db="EMBL/GenBank/DDBJ databases">
        <title>Genomic Encyclopedia of Type Strains, Phase IV (KMG-IV): sequencing the most valuable type-strain genomes for metagenomic binning, comparative biology and taxonomic classification.</title>
        <authorList>
            <person name="Goeker M."/>
        </authorList>
    </citation>
    <scope>NUCLEOTIDE SEQUENCE [LARGE SCALE GENOMIC DNA]</scope>
    <source>
        <strain evidence="8 9">DSM 26407</strain>
    </source>
</reference>
<dbReference type="InterPro" id="IPR012336">
    <property type="entry name" value="Thioredoxin-like_fold"/>
</dbReference>
<sequence length="511" mass="54308">MPVSNPTHPHFPSPCVASRRFRSPAALAALGLWFLALAAGAGEPDDANAVAARVGEREITVAEVDAAAALPLHDLAMEAYRVRLETLEGLVAGEGAGESGAEILLAPPMPPRVALTPAAGSIRGGGTDAPVTLAVYCNFQSRHCADLQPVLHALRERYGILLRQEHRDLPLPYHRHARMAAEAARCAGEQGRYWPYHDALYLRGGDFDAAALRAVARLAEVDADAIGACLAAGRQRTAVERDAASGRRIGLGSVPVSFVNGLYLRGPAGEARFRRLIDAELERLGYGIPPRLDAGILRAAPRSGLAWSVSGVAGRGAGRLALIAPEGSTGPGRAFRPGQRLEAGVMVARIEPERVYLDHDGRIEYLPVSGHAAEPVLLADGAPGDAEKGAVPPDPGMAEAGYRLPEPAAEITLPAALVTEALAEREALERQLEAAEHVVEGHALLRLGEIEPGGFYASLGLRAGDVLMRVNGEWIHADHNPLWRLLAEGVDIDLTVIRRGGLPRRFIYRAE</sequence>
<keyword evidence="3" id="KW-0560">Oxidoreductase</keyword>
<dbReference type="PANTHER" id="PTHR13887:SF14">
    <property type="entry name" value="DISULFIDE BOND FORMATION PROTEIN D"/>
    <property type="match status" value="1"/>
</dbReference>
<dbReference type="Pfam" id="PF13462">
    <property type="entry name" value="Thioredoxin_4"/>
    <property type="match status" value="1"/>
</dbReference>
<dbReference type="Gene3D" id="2.30.42.10">
    <property type="match status" value="1"/>
</dbReference>
<dbReference type="SUPFAM" id="SSF50156">
    <property type="entry name" value="PDZ domain-like"/>
    <property type="match status" value="1"/>
</dbReference>
<dbReference type="GO" id="GO:0016853">
    <property type="term" value="F:isomerase activity"/>
    <property type="evidence" value="ECO:0007669"/>
    <property type="project" value="UniProtKB-KW"/>
</dbReference>
<evidence type="ECO:0000256" key="2">
    <source>
        <dbReference type="ARBA" id="ARBA00022729"/>
    </source>
</evidence>
<accession>A0A369C9R9</accession>
<dbReference type="RefSeq" id="WP_114280126.1">
    <property type="nucleotide sequence ID" value="NZ_QPJY01000006.1"/>
</dbReference>
<evidence type="ECO:0000256" key="3">
    <source>
        <dbReference type="ARBA" id="ARBA00023002"/>
    </source>
</evidence>
<dbReference type="AlphaFoldDB" id="A0A369C9R9"/>
<dbReference type="Gene3D" id="3.40.30.10">
    <property type="entry name" value="Glutaredoxin"/>
    <property type="match status" value="1"/>
</dbReference>
<evidence type="ECO:0000256" key="4">
    <source>
        <dbReference type="ARBA" id="ARBA00023157"/>
    </source>
</evidence>
<comment type="caution">
    <text evidence="8">The sequence shown here is derived from an EMBL/GenBank/DDBJ whole genome shotgun (WGS) entry which is preliminary data.</text>
</comment>
<feature type="chain" id="PRO_5016826621" evidence="6">
    <location>
        <begin position="39"/>
        <end position="511"/>
    </location>
</feature>
<name>A0A369C9R9_9GAMM</name>
<feature type="signal peptide" evidence="6">
    <location>
        <begin position="1"/>
        <end position="38"/>
    </location>
</feature>
<feature type="domain" description="Thioredoxin-like fold" evidence="7">
    <location>
        <begin position="121"/>
        <end position="279"/>
    </location>
</feature>
<dbReference type="Proteomes" id="UP000252707">
    <property type="component" value="Unassembled WGS sequence"/>
</dbReference>
<evidence type="ECO:0000313" key="9">
    <source>
        <dbReference type="Proteomes" id="UP000252707"/>
    </source>
</evidence>
<evidence type="ECO:0000313" key="8">
    <source>
        <dbReference type="EMBL" id="RCX29918.1"/>
    </source>
</evidence>
<protein>
    <submittedName>
        <fullName evidence="8">Protein-disulfide isomerase</fullName>
    </submittedName>
</protein>
<dbReference type="PANTHER" id="PTHR13887">
    <property type="entry name" value="GLUTATHIONE S-TRANSFERASE KAPPA"/>
    <property type="match status" value="1"/>
</dbReference>
<gene>
    <name evidence="8" type="ORF">DFQ59_106153</name>
</gene>
<comment type="similarity">
    <text evidence="1">Belongs to the thioredoxin family. DsbA subfamily.</text>
</comment>
<keyword evidence="5" id="KW-0676">Redox-active center</keyword>
<dbReference type="EMBL" id="QPJY01000006">
    <property type="protein sequence ID" value="RCX29918.1"/>
    <property type="molecule type" value="Genomic_DNA"/>
</dbReference>
<dbReference type="GO" id="GO:0016491">
    <property type="term" value="F:oxidoreductase activity"/>
    <property type="evidence" value="ECO:0007669"/>
    <property type="project" value="UniProtKB-KW"/>
</dbReference>
<dbReference type="OrthoDB" id="9780340at2"/>
<evidence type="ECO:0000256" key="5">
    <source>
        <dbReference type="ARBA" id="ARBA00023284"/>
    </source>
</evidence>
<keyword evidence="8" id="KW-0413">Isomerase</keyword>
<dbReference type="SUPFAM" id="SSF52833">
    <property type="entry name" value="Thioredoxin-like"/>
    <property type="match status" value="1"/>
</dbReference>
<organism evidence="8 9">
    <name type="scientific">Thioalbus denitrificans</name>
    <dbReference type="NCBI Taxonomy" id="547122"/>
    <lineage>
        <taxon>Bacteria</taxon>
        <taxon>Pseudomonadati</taxon>
        <taxon>Pseudomonadota</taxon>
        <taxon>Gammaproteobacteria</taxon>
        <taxon>Chromatiales</taxon>
        <taxon>Ectothiorhodospiraceae</taxon>
        <taxon>Thioalbus</taxon>
    </lineage>
</organism>